<evidence type="ECO:0008006" key="9">
    <source>
        <dbReference type="Google" id="ProtNLM"/>
    </source>
</evidence>
<feature type="transmembrane region" description="Helical" evidence="6">
    <location>
        <begin position="12"/>
        <end position="33"/>
    </location>
</feature>
<feature type="transmembrane region" description="Helical" evidence="6">
    <location>
        <begin position="187"/>
        <end position="204"/>
    </location>
</feature>
<evidence type="ECO:0000256" key="6">
    <source>
        <dbReference type="SAM" id="Phobius"/>
    </source>
</evidence>
<feature type="transmembrane region" description="Helical" evidence="6">
    <location>
        <begin position="225"/>
        <end position="245"/>
    </location>
</feature>
<organism evidence="7 8">
    <name type="scientific">Candidatus Kaiserbacteria bacterium RIFCSPHIGHO2_01_FULL_54_36b</name>
    <dbReference type="NCBI Taxonomy" id="1798483"/>
    <lineage>
        <taxon>Bacteria</taxon>
        <taxon>Candidatus Kaiseribacteriota</taxon>
    </lineage>
</organism>
<feature type="transmembrane region" description="Helical" evidence="6">
    <location>
        <begin position="396"/>
        <end position="417"/>
    </location>
</feature>
<feature type="transmembrane region" description="Helical" evidence="6">
    <location>
        <begin position="371"/>
        <end position="390"/>
    </location>
</feature>
<evidence type="ECO:0000256" key="4">
    <source>
        <dbReference type="ARBA" id="ARBA00022989"/>
    </source>
</evidence>
<feature type="transmembrane region" description="Helical" evidence="6">
    <location>
        <begin position="271"/>
        <end position="289"/>
    </location>
</feature>
<evidence type="ECO:0000256" key="5">
    <source>
        <dbReference type="ARBA" id="ARBA00023136"/>
    </source>
</evidence>
<accession>A0A1F6CR92</accession>
<dbReference type="AlphaFoldDB" id="A0A1F6CR92"/>
<keyword evidence="3 6" id="KW-0812">Transmembrane</keyword>
<evidence type="ECO:0000256" key="1">
    <source>
        <dbReference type="ARBA" id="ARBA00004651"/>
    </source>
</evidence>
<evidence type="ECO:0000313" key="7">
    <source>
        <dbReference type="EMBL" id="OGG51402.1"/>
    </source>
</evidence>
<dbReference type="PANTHER" id="PTHR30250">
    <property type="entry name" value="PST FAMILY PREDICTED COLANIC ACID TRANSPORTER"/>
    <property type="match status" value="1"/>
</dbReference>
<feature type="transmembrane region" description="Helical" evidence="6">
    <location>
        <begin position="339"/>
        <end position="364"/>
    </location>
</feature>
<dbReference type="PANTHER" id="PTHR30250:SF28">
    <property type="entry name" value="POLYSACCHARIDE BIOSYNTHESIS PROTEIN"/>
    <property type="match status" value="1"/>
</dbReference>
<evidence type="ECO:0000256" key="2">
    <source>
        <dbReference type="ARBA" id="ARBA00022475"/>
    </source>
</evidence>
<sequence>MKVETSGLSFPFEMGFFASSSIIFAGSFVVNLLNYIFTLLMSRLLSVEDFGEVAALLSLFIIISVPATALAMLMARESAHYKEQGDSGVRYLFIRMRAYSAAGAVGLWALFIFLVPFVSDYLRIPTLPIYIFSAVAPLAILGALQSGTLQGLQKFFSVAKQGILSALVKLGGSVLLVWAGFSVAGVMGALVLASLASFIYGFFATRSHLRGVAPESGQAFNISGLATYFGGILLTTLLLALLSNVDVILAKHYLSADLAGQYGALSTVGKILIYGVGAFISVLLPLAAAAHARGEGAERDVLWLSLMSVAVVSFGAFIVFSLFPHLVVSLLFGARYVDIAAYLGTFTIAMACIALSSVFINYFVATRNTSFVYLLGVGIAAEIGLIALYHDSLVSIVHSLVYASVALLALMVGNYFVAYRGRVLKDDYAA</sequence>
<dbReference type="InterPro" id="IPR050833">
    <property type="entry name" value="Poly_Biosynth_Transport"/>
</dbReference>
<evidence type="ECO:0000313" key="8">
    <source>
        <dbReference type="Proteomes" id="UP000176445"/>
    </source>
</evidence>
<feature type="transmembrane region" description="Helical" evidence="6">
    <location>
        <begin position="301"/>
        <end position="327"/>
    </location>
</feature>
<comment type="caution">
    <text evidence="7">The sequence shown here is derived from an EMBL/GenBank/DDBJ whole genome shotgun (WGS) entry which is preliminary data.</text>
</comment>
<keyword evidence="4 6" id="KW-1133">Transmembrane helix</keyword>
<comment type="subcellular location">
    <subcellularLocation>
        <location evidence="1">Cell membrane</location>
        <topology evidence="1">Multi-pass membrane protein</topology>
    </subcellularLocation>
</comment>
<feature type="transmembrane region" description="Helical" evidence="6">
    <location>
        <begin position="96"/>
        <end position="117"/>
    </location>
</feature>
<reference evidence="7 8" key="1">
    <citation type="journal article" date="2016" name="Nat. Commun.">
        <title>Thousands of microbial genomes shed light on interconnected biogeochemical processes in an aquifer system.</title>
        <authorList>
            <person name="Anantharaman K."/>
            <person name="Brown C.T."/>
            <person name="Hug L.A."/>
            <person name="Sharon I."/>
            <person name="Castelle C.J."/>
            <person name="Probst A.J."/>
            <person name="Thomas B.C."/>
            <person name="Singh A."/>
            <person name="Wilkins M.J."/>
            <person name="Karaoz U."/>
            <person name="Brodie E.L."/>
            <person name="Williams K.H."/>
            <person name="Hubbard S.S."/>
            <person name="Banfield J.F."/>
        </authorList>
    </citation>
    <scope>NUCLEOTIDE SEQUENCE [LARGE SCALE GENOMIC DNA]</scope>
</reference>
<protein>
    <recommendedName>
        <fullName evidence="9">Polysaccharide biosynthesis protein C-terminal domain-containing protein</fullName>
    </recommendedName>
</protein>
<feature type="transmembrane region" description="Helical" evidence="6">
    <location>
        <begin position="129"/>
        <end position="149"/>
    </location>
</feature>
<proteinExistence type="predicted"/>
<dbReference type="EMBL" id="MFKW01000029">
    <property type="protein sequence ID" value="OGG51402.1"/>
    <property type="molecule type" value="Genomic_DNA"/>
</dbReference>
<keyword evidence="5 6" id="KW-0472">Membrane</keyword>
<name>A0A1F6CR92_9BACT</name>
<gene>
    <name evidence="7" type="ORF">A2704_03475</name>
</gene>
<feature type="transmembrane region" description="Helical" evidence="6">
    <location>
        <begin position="53"/>
        <end position="75"/>
    </location>
</feature>
<keyword evidence="2" id="KW-1003">Cell membrane</keyword>
<evidence type="ECO:0000256" key="3">
    <source>
        <dbReference type="ARBA" id="ARBA00022692"/>
    </source>
</evidence>
<dbReference type="GO" id="GO:0005886">
    <property type="term" value="C:plasma membrane"/>
    <property type="evidence" value="ECO:0007669"/>
    <property type="project" value="UniProtKB-SubCell"/>
</dbReference>
<dbReference type="Proteomes" id="UP000176445">
    <property type="component" value="Unassembled WGS sequence"/>
</dbReference>
<dbReference type="Pfam" id="PF13440">
    <property type="entry name" value="Polysacc_synt_3"/>
    <property type="match status" value="1"/>
</dbReference>